<sequence length="252" mass="28650">MGESHDSKRTRIRIEQSAKRVRAYLGGNLVADTTTPSLVWEAPYYPTYYIPVDDVRAELVEDGPGQRSPSRGEATAYTVKVDGKDAPGAAVRYADSPVEELRDLVRLEWDAMDAWFEEDEEVFVHPRSPYARIDILPSSRNVRVEVDGVTVAESSSPRLLFETGLPVRYYLPKTHVRMDLLEHTDTVTHCPYKGTAEYWSVRTGESLREDLAWSYPTPLDESRRVAGLICFYSEKVDIFVDGVLQDRPKTKF</sequence>
<feature type="domain" description="DUF427" evidence="1">
    <location>
        <begin position="21"/>
        <end position="101"/>
    </location>
</feature>
<dbReference type="PANTHER" id="PTHR34310">
    <property type="entry name" value="DUF427 DOMAIN PROTEIN (AFU_ORTHOLOGUE AFUA_3G02220)"/>
    <property type="match status" value="1"/>
</dbReference>
<feature type="domain" description="DUF427" evidence="1">
    <location>
        <begin position="142"/>
        <end position="233"/>
    </location>
</feature>
<reference evidence="3" key="1">
    <citation type="journal article" date="2019" name="Int. J. Syst. Evol. Microbiol.">
        <title>The Global Catalogue of Microorganisms (GCM) 10K type strain sequencing project: providing services to taxonomists for standard genome sequencing and annotation.</title>
        <authorList>
            <consortium name="The Broad Institute Genomics Platform"/>
            <consortium name="The Broad Institute Genome Sequencing Center for Infectious Disease"/>
            <person name="Wu L."/>
            <person name="Ma J."/>
        </authorList>
    </citation>
    <scope>NUCLEOTIDE SEQUENCE [LARGE SCALE GENOMIC DNA]</scope>
    <source>
        <strain evidence="3">JCM 9371</strain>
    </source>
</reference>
<organism evidence="2 3">
    <name type="scientific">Actinomadura fibrosa</name>
    <dbReference type="NCBI Taxonomy" id="111802"/>
    <lineage>
        <taxon>Bacteria</taxon>
        <taxon>Bacillati</taxon>
        <taxon>Actinomycetota</taxon>
        <taxon>Actinomycetes</taxon>
        <taxon>Streptosporangiales</taxon>
        <taxon>Thermomonosporaceae</taxon>
        <taxon>Actinomadura</taxon>
    </lineage>
</organism>
<evidence type="ECO:0000259" key="1">
    <source>
        <dbReference type="Pfam" id="PF04248"/>
    </source>
</evidence>
<dbReference type="Gene3D" id="2.170.150.40">
    <property type="entry name" value="Domain of unknown function (DUF427)"/>
    <property type="match status" value="2"/>
</dbReference>
<dbReference type="RefSeq" id="WP_131755325.1">
    <property type="nucleotide sequence ID" value="NZ_CAACUY010000004.1"/>
</dbReference>
<keyword evidence="3" id="KW-1185">Reference proteome</keyword>
<accession>A0ABW2XHP5</accession>
<gene>
    <name evidence="2" type="ORF">ACFQZM_15525</name>
</gene>
<dbReference type="InterPro" id="IPR038694">
    <property type="entry name" value="DUF427_sf"/>
</dbReference>
<dbReference type="PANTHER" id="PTHR34310:SF9">
    <property type="entry name" value="BLR5716 PROTEIN"/>
    <property type="match status" value="1"/>
</dbReference>
<comment type="caution">
    <text evidence="2">The sequence shown here is derived from an EMBL/GenBank/DDBJ whole genome shotgun (WGS) entry which is preliminary data.</text>
</comment>
<dbReference type="Proteomes" id="UP001597063">
    <property type="component" value="Unassembled WGS sequence"/>
</dbReference>
<evidence type="ECO:0000313" key="2">
    <source>
        <dbReference type="EMBL" id="MFD0685914.1"/>
    </source>
</evidence>
<dbReference type="EMBL" id="JBHTGP010000006">
    <property type="protein sequence ID" value="MFD0685914.1"/>
    <property type="molecule type" value="Genomic_DNA"/>
</dbReference>
<protein>
    <submittedName>
        <fullName evidence="2">DUF427 domain-containing protein</fullName>
    </submittedName>
</protein>
<name>A0ABW2XHP5_9ACTN</name>
<dbReference type="InterPro" id="IPR007361">
    <property type="entry name" value="DUF427"/>
</dbReference>
<evidence type="ECO:0000313" key="3">
    <source>
        <dbReference type="Proteomes" id="UP001597063"/>
    </source>
</evidence>
<proteinExistence type="predicted"/>
<dbReference type="Pfam" id="PF04248">
    <property type="entry name" value="NTP_transf_9"/>
    <property type="match status" value="2"/>
</dbReference>